<feature type="non-terminal residue" evidence="1">
    <location>
        <position position="72"/>
    </location>
</feature>
<sequence>MCHAARRLGCLVVAKCKWGKLLRGDKTRKNTGNGNDFVYGPAGISKANVRDPFNVTHMCRQDESVLTEAGER</sequence>
<name>A0AAW1YYD3_CULAL</name>
<evidence type="ECO:0000313" key="2">
    <source>
        <dbReference type="Proteomes" id="UP001479290"/>
    </source>
</evidence>
<dbReference type="Proteomes" id="UP001479290">
    <property type="component" value="Unassembled WGS sequence"/>
</dbReference>
<comment type="caution">
    <text evidence="1">The sequence shown here is derived from an EMBL/GenBank/DDBJ whole genome shotgun (WGS) entry which is preliminary data.</text>
</comment>
<organism evidence="1 2">
    <name type="scientific">Culter alburnus</name>
    <name type="common">Topmouth culter</name>
    <dbReference type="NCBI Taxonomy" id="194366"/>
    <lineage>
        <taxon>Eukaryota</taxon>
        <taxon>Metazoa</taxon>
        <taxon>Chordata</taxon>
        <taxon>Craniata</taxon>
        <taxon>Vertebrata</taxon>
        <taxon>Euteleostomi</taxon>
        <taxon>Actinopterygii</taxon>
        <taxon>Neopterygii</taxon>
        <taxon>Teleostei</taxon>
        <taxon>Ostariophysi</taxon>
        <taxon>Cypriniformes</taxon>
        <taxon>Xenocyprididae</taxon>
        <taxon>Xenocypridinae</taxon>
        <taxon>Culter</taxon>
    </lineage>
</organism>
<reference evidence="1 2" key="1">
    <citation type="submission" date="2024-05" db="EMBL/GenBank/DDBJ databases">
        <title>A high-quality chromosomal-level genome assembly of Topmouth culter (Culter alburnus).</title>
        <authorList>
            <person name="Zhao H."/>
        </authorList>
    </citation>
    <scope>NUCLEOTIDE SEQUENCE [LARGE SCALE GENOMIC DNA]</scope>
    <source>
        <strain evidence="1">CATC2023</strain>
        <tissue evidence="1">Muscle</tissue>
    </source>
</reference>
<gene>
    <name evidence="1" type="ORF">ABG768_017575</name>
</gene>
<accession>A0AAW1YYD3</accession>
<dbReference type="EMBL" id="JAWDJR010000023">
    <property type="protein sequence ID" value="KAK9953592.1"/>
    <property type="molecule type" value="Genomic_DNA"/>
</dbReference>
<evidence type="ECO:0000313" key="1">
    <source>
        <dbReference type="EMBL" id="KAK9953592.1"/>
    </source>
</evidence>
<dbReference type="AlphaFoldDB" id="A0AAW1YYD3"/>
<protein>
    <submittedName>
        <fullName evidence="1">Uncharacterized protein</fullName>
    </submittedName>
</protein>
<keyword evidence="2" id="KW-1185">Reference proteome</keyword>
<proteinExistence type="predicted"/>